<name>F9VGK1_LACGL</name>
<accession>F9VGK1</accession>
<dbReference type="HOGENOM" id="CLU_3026544_0_0_9"/>
<organism evidence="1 2">
    <name type="scientific">Lactococcus garvieae (strain Lg2)</name>
    <name type="common">Enterococcus seriolicida</name>
    <dbReference type="NCBI Taxonomy" id="420890"/>
    <lineage>
        <taxon>Bacteria</taxon>
        <taxon>Bacillati</taxon>
        <taxon>Bacillota</taxon>
        <taxon>Bacilli</taxon>
        <taxon>Lactobacillales</taxon>
        <taxon>Streptococcaceae</taxon>
        <taxon>Lactococcus</taxon>
    </lineage>
</organism>
<dbReference type="Proteomes" id="UP000008520">
    <property type="component" value="Chromosome"/>
</dbReference>
<evidence type="ECO:0000313" key="1">
    <source>
        <dbReference type="EMBL" id="BAK59484.1"/>
    </source>
</evidence>
<dbReference type="STRING" id="420890.LCGL_0024"/>
<proteinExistence type="predicted"/>
<dbReference type="KEGG" id="lgv:LCGL_0024"/>
<dbReference type="EMBL" id="AP009333">
    <property type="protein sequence ID" value="BAK59484.1"/>
    <property type="molecule type" value="Genomic_DNA"/>
</dbReference>
<dbReference type="AlphaFoldDB" id="F9VGK1"/>
<protein>
    <submittedName>
        <fullName evidence="1">Uncharacterized protein</fullName>
    </submittedName>
</protein>
<keyword evidence="2" id="KW-1185">Reference proteome</keyword>
<gene>
    <name evidence="1" type="ordered locus">LCGL_0024</name>
</gene>
<sequence length="55" mass="6491">MMICCEIIRINSTEVELSIYSSDWLHMMISKEKRLLNLSSFTSLYTNGHYDDDKD</sequence>
<reference evidence="1 2" key="1">
    <citation type="journal article" date="2011" name="PLoS ONE">
        <title>Complete genome sequence and comparative analysis of the fish pathogen Lactococcus garvieae.</title>
        <authorList>
            <person name="Morita H."/>
            <person name="Toh H."/>
            <person name="Oshima K."/>
            <person name="Yoshizaki M."/>
            <person name="Kawanishi M."/>
            <person name="Nakaya K."/>
            <person name="Suzuki T."/>
            <person name="Miyauchi E."/>
            <person name="Ishii Y."/>
            <person name="Tanabe S."/>
            <person name="Murakami M."/>
            <person name="Hattori M."/>
        </authorList>
    </citation>
    <scope>NUCLEOTIDE SEQUENCE [LARGE SCALE GENOMIC DNA]</scope>
    <source>
        <strain evidence="1 2">Lg2</strain>
    </source>
</reference>
<evidence type="ECO:0000313" key="2">
    <source>
        <dbReference type="Proteomes" id="UP000008520"/>
    </source>
</evidence>